<dbReference type="GO" id="GO:0019722">
    <property type="term" value="P:calcium-mediated signaling"/>
    <property type="evidence" value="ECO:0007669"/>
    <property type="project" value="TreeGrafter"/>
</dbReference>
<evidence type="ECO:0000256" key="4">
    <source>
        <dbReference type="ARBA" id="ARBA00022702"/>
    </source>
</evidence>
<keyword evidence="9" id="KW-1185">Reference proteome</keyword>
<keyword evidence="6" id="KW-1015">Disulfide bond</keyword>
<comment type="subcellular location">
    <subcellularLocation>
        <location evidence="1">Secreted</location>
    </subcellularLocation>
</comment>
<evidence type="ECO:0000256" key="1">
    <source>
        <dbReference type="ARBA" id="ARBA00004613"/>
    </source>
</evidence>
<sequence length="187" mass="21217">MEAGIDENHSCKPITSLLIVTPFVPLNQPPNLLSLHYSIPFLFFNKALQLVMTMASPCSLIAKLLLPLFIAYIVFSISKVEAQVEETSLKLMGDALEWPLSMSLYSDLNDDEGDEEEIEGEDGNGYSRRSLFWKRMKYYISYGALSANRIPCPPRSGRSYYTHNCFQAHGPVHPYSRGCSRITRCRR</sequence>
<dbReference type="InterPro" id="IPR008801">
    <property type="entry name" value="RALF"/>
</dbReference>
<dbReference type="PANTHER" id="PTHR33136">
    <property type="entry name" value="RAPID ALKALINIZATION FACTOR-LIKE"/>
    <property type="match status" value="1"/>
</dbReference>
<evidence type="ECO:0000313" key="9">
    <source>
        <dbReference type="Proteomes" id="UP000436088"/>
    </source>
</evidence>
<keyword evidence="5" id="KW-0732">Signal</keyword>
<comment type="caution">
    <text evidence="8">The sequence shown here is derived from an EMBL/GenBank/DDBJ whole genome shotgun (WGS) entry which is preliminary data.</text>
</comment>
<keyword evidence="4" id="KW-0372">Hormone</keyword>
<dbReference type="Proteomes" id="UP000436088">
    <property type="component" value="Unassembled WGS sequence"/>
</dbReference>
<keyword evidence="3" id="KW-0964">Secreted</keyword>
<comment type="similarity">
    <text evidence="2">Belongs to the plant rapid alkalinization factor (RALF) family.</text>
</comment>
<dbReference type="GO" id="GO:0005179">
    <property type="term" value="F:hormone activity"/>
    <property type="evidence" value="ECO:0007669"/>
    <property type="project" value="UniProtKB-KW"/>
</dbReference>
<organism evidence="8 9">
    <name type="scientific">Hibiscus syriacus</name>
    <name type="common">Rose of Sharon</name>
    <dbReference type="NCBI Taxonomy" id="106335"/>
    <lineage>
        <taxon>Eukaryota</taxon>
        <taxon>Viridiplantae</taxon>
        <taxon>Streptophyta</taxon>
        <taxon>Embryophyta</taxon>
        <taxon>Tracheophyta</taxon>
        <taxon>Spermatophyta</taxon>
        <taxon>Magnoliopsida</taxon>
        <taxon>eudicotyledons</taxon>
        <taxon>Gunneridae</taxon>
        <taxon>Pentapetalae</taxon>
        <taxon>rosids</taxon>
        <taxon>malvids</taxon>
        <taxon>Malvales</taxon>
        <taxon>Malvaceae</taxon>
        <taxon>Malvoideae</taxon>
        <taxon>Hibiscus</taxon>
    </lineage>
</organism>
<evidence type="ECO:0000256" key="6">
    <source>
        <dbReference type="ARBA" id="ARBA00023157"/>
    </source>
</evidence>
<dbReference type="EMBL" id="VEPZ02001024">
    <property type="protein sequence ID" value="KAE8701204.1"/>
    <property type="molecule type" value="Genomic_DNA"/>
</dbReference>
<dbReference type="OrthoDB" id="1931174at2759"/>
<name>A0A6A3A9Y0_HIBSY</name>
<dbReference type="PANTHER" id="PTHR33136:SF6">
    <property type="entry name" value="PROTEIN RALF-LIKE 34"/>
    <property type="match status" value="1"/>
</dbReference>
<evidence type="ECO:0000256" key="2">
    <source>
        <dbReference type="ARBA" id="ARBA00009178"/>
    </source>
</evidence>
<proteinExistence type="inferred from homology"/>
<keyword evidence="7" id="KW-0472">Membrane</keyword>
<dbReference type="GO" id="GO:0040008">
    <property type="term" value="P:regulation of growth"/>
    <property type="evidence" value="ECO:0007669"/>
    <property type="project" value="UniProtKB-ARBA"/>
</dbReference>
<evidence type="ECO:0000313" key="8">
    <source>
        <dbReference type="EMBL" id="KAE8701204.1"/>
    </source>
</evidence>
<dbReference type="AlphaFoldDB" id="A0A6A3A9Y0"/>
<dbReference type="Pfam" id="PF05498">
    <property type="entry name" value="RALF"/>
    <property type="match status" value="1"/>
</dbReference>
<evidence type="ECO:0000256" key="7">
    <source>
        <dbReference type="SAM" id="Phobius"/>
    </source>
</evidence>
<accession>A0A6A3A9Y0</accession>
<gene>
    <name evidence="8" type="ORF">F3Y22_tig00110548pilonHSYRG00516</name>
</gene>
<reference evidence="8" key="1">
    <citation type="submission" date="2019-09" db="EMBL/GenBank/DDBJ databases">
        <title>Draft genome information of white flower Hibiscus syriacus.</title>
        <authorList>
            <person name="Kim Y.-M."/>
        </authorList>
    </citation>
    <scope>NUCLEOTIDE SEQUENCE [LARGE SCALE GENOMIC DNA]</scope>
    <source>
        <strain evidence="8">YM2019G1</strain>
    </source>
</reference>
<dbReference type="GO" id="GO:0009506">
    <property type="term" value="C:plasmodesma"/>
    <property type="evidence" value="ECO:0007669"/>
    <property type="project" value="TreeGrafter"/>
</dbReference>
<evidence type="ECO:0000256" key="3">
    <source>
        <dbReference type="ARBA" id="ARBA00022525"/>
    </source>
</evidence>
<keyword evidence="7" id="KW-1133">Transmembrane helix</keyword>
<dbReference type="GO" id="GO:0005576">
    <property type="term" value="C:extracellular region"/>
    <property type="evidence" value="ECO:0007669"/>
    <property type="project" value="UniProtKB-SubCell"/>
</dbReference>
<protein>
    <submittedName>
        <fullName evidence="8">Protein RALF-like 34</fullName>
    </submittedName>
</protein>
<evidence type="ECO:0000256" key="5">
    <source>
        <dbReference type="ARBA" id="ARBA00022729"/>
    </source>
</evidence>
<feature type="transmembrane region" description="Helical" evidence="7">
    <location>
        <begin position="50"/>
        <end position="75"/>
    </location>
</feature>
<keyword evidence="7" id="KW-0812">Transmembrane</keyword>